<dbReference type="InterPro" id="IPR032109">
    <property type="entry name" value="Big_3_5"/>
</dbReference>
<keyword evidence="5" id="KW-1185">Reference proteome</keyword>
<evidence type="ECO:0000313" key="5">
    <source>
        <dbReference type="Proteomes" id="UP000419743"/>
    </source>
</evidence>
<accession>A0A7M4DIA7</accession>
<keyword evidence="2" id="KW-0812">Transmembrane</keyword>
<feature type="region of interest" description="Disordered" evidence="1">
    <location>
        <begin position="648"/>
        <end position="682"/>
    </location>
</feature>
<feature type="compositionally biased region" description="Low complexity" evidence="1">
    <location>
        <begin position="665"/>
        <end position="682"/>
    </location>
</feature>
<dbReference type="GO" id="GO:0005975">
    <property type="term" value="P:carbohydrate metabolic process"/>
    <property type="evidence" value="ECO:0007669"/>
    <property type="project" value="UniProtKB-ARBA"/>
</dbReference>
<dbReference type="Gene3D" id="2.60.40.3440">
    <property type="match status" value="2"/>
</dbReference>
<feature type="domain" description="Bacterial Ig-like" evidence="3">
    <location>
        <begin position="432"/>
        <end position="516"/>
    </location>
</feature>
<dbReference type="Pfam" id="PF16640">
    <property type="entry name" value="Big_3_5"/>
    <property type="match status" value="2"/>
</dbReference>
<dbReference type="Pfam" id="PF17963">
    <property type="entry name" value="Big_9"/>
    <property type="match status" value="2"/>
</dbReference>
<feature type="domain" description="Bacterial Ig-like" evidence="3">
    <location>
        <begin position="245"/>
        <end position="323"/>
    </location>
</feature>
<organism evidence="4 5">
    <name type="scientific">Occultella aeris</name>
    <dbReference type="NCBI Taxonomy" id="2761496"/>
    <lineage>
        <taxon>Bacteria</taxon>
        <taxon>Bacillati</taxon>
        <taxon>Actinomycetota</taxon>
        <taxon>Actinomycetes</taxon>
        <taxon>Micrococcales</taxon>
        <taxon>Ruaniaceae</taxon>
        <taxon>Occultella</taxon>
    </lineage>
</organism>
<dbReference type="EMBL" id="CACRYJ010000025">
    <property type="protein sequence ID" value="VZO36677.1"/>
    <property type="molecule type" value="Genomic_DNA"/>
</dbReference>
<feature type="transmembrane region" description="Helical" evidence="2">
    <location>
        <begin position="689"/>
        <end position="711"/>
    </location>
</feature>
<reference evidence="4 5" key="1">
    <citation type="submission" date="2019-11" db="EMBL/GenBank/DDBJ databases">
        <authorList>
            <person name="Criscuolo A."/>
        </authorList>
    </citation>
    <scope>NUCLEOTIDE SEQUENCE [LARGE SCALE GENOMIC DNA]</scope>
    <source>
        <strain evidence="4">CIP111667</strain>
    </source>
</reference>
<evidence type="ECO:0000256" key="2">
    <source>
        <dbReference type="SAM" id="Phobius"/>
    </source>
</evidence>
<dbReference type="Proteomes" id="UP000419743">
    <property type="component" value="Unassembled WGS sequence"/>
</dbReference>
<proteinExistence type="predicted"/>
<dbReference type="InterPro" id="IPR013783">
    <property type="entry name" value="Ig-like_fold"/>
</dbReference>
<dbReference type="AlphaFoldDB" id="A0A7M4DIA7"/>
<sequence length="721" mass="71127">MTSSTHRTGRRPISLSSALMSRAAPGFGVTVTVALLVMSGLLAVGVAPARAADPVPANPNYYVVPDTSFSGNVLADQEPPGYRVSLTVAPVNGTIVLNADGSFTYRPRAGYVGVDSFHYCLTLDAGCLAGDGVASLYVGAAPQDREYPVEVNVPATGNVTDGQWSPDLGPLQTTDLEHGTMVLNYGDGSFTYTPDTDYVGVDSFEYCLSPDQATCLSDDRATVTFTVTGQVGVVTTTTLAGPGILLFGQPAALTATVAPTVDGGTVTFAASATDVAECADLPIVASAATCTLDAPLEPGPHAFTAHYSGAGDALPSISAPATTLVLAAPTSVTYTGADSGDVGVPLQVSAQLTNNAAGAAGPIPGESVRFGMADGLSCTAVTDAAGVAECTLMPNRVGRLAVTVLFGGDVRYLPTQVDGAATIAPQPSITTLQATPNPAPWGEPVTLTATVPAGATGTVAFEVAGTVLPGCAAVPVAEGAAGCVTDGLDVGSRQVSATYSGDADVAGSSGSTTVQINQRTIDLAFGGPSTGMVGGPLALSAIVTDALAGPPLSSLRVATTSGDAQREGIRAAAAAAAAPDLAGLPLLFTLGSAQCEGITDADGVASCSLTPSAAGDPAELTISFGGTAVLAAAQLAVPIVVAAEPVPTPTPGSPVATVPTQSPTSGSPAGTEPAAPAPPSADGLATTGATVGGLLVAGLVLLGFGTLLVLVGRQRTSRPLR</sequence>
<keyword evidence="2" id="KW-1133">Transmembrane helix</keyword>
<name>A0A7M4DIA7_9MICO</name>
<evidence type="ECO:0000313" key="4">
    <source>
        <dbReference type="EMBL" id="VZO36677.1"/>
    </source>
</evidence>
<evidence type="ECO:0000256" key="1">
    <source>
        <dbReference type="SAM" id="MobiDB-lite"/>
    </source>
</evidence>
<dbReference type="Gene3D" id="2.60.40.10">
    <property type="entry name" value="Immunoglobulins"/>
    <property type="match status" value="2"/>
</dbReference>
<evidence type="ECO:0000259" key="3">
    <source>
        <dbReference type="Pfam" id="PF16640"/>
    </source>
</evidence>
<comment type="caution">
    <text evidence="4">The sequence shown here is derived from an EMBL/GenBank/DDBJ whole genome shotgun (WGS) entry which is preliminary data.</text>
</comment>
<keyword evidence="2" id="KW-0472">Membrane</keyword>
<protein>
    <recommendedName>
        <fullName evidence="3">Bacterial Ig-like domain-containing protein</fullName>
    </recommendedName>
</protein>
<gene>
    <name evidence="4" type="ORF">HALOF300_01858</name>
</gene>